<evidence type="ECO:0000256" key="2">
    <source>
        <dbReference type="RuleBase" id="RU003616"/>
    </source>
</evidence>
<keyword evidence="5" id="KW-1185">Reference proteome</keyword>
<dbReference type="InterPro" id="IPR008978">
    <property type="entry name" value="HSP20-like_chaperone"/>
</dbReference>
<dbReference type="PANTHER" id="PTHR11527">
    <property type="entry name" value="HEAT-SHOCK PROTEIN 20 FAMILY MEMBER"/>
    <property type="match status" value="1"/>
</dbReference>
<gene>
    <name evidence="4" type="ordered locus">ANT_27010</name>
</gene>
<dbReference type="eggNOG" id="COG0071">
    <property type="taxonomic scope" value="Bacteria"/>
</dbReference>
<dbReference type="AlphaFoldDB" id="E8N0H8"/>
<dbReference type="SUPFAM" id="SSF49764">
    <property type="entry name" value="HSP20-like chaperones"/>
    <property type="match status" value="1"/>
</dbReference>
<evidence type="ECO:0000313" key="5">
    <source>
        <dbReference type="Proteomes" id="UP000008922"/>
    </source>
</evidence>
<dbReference type="CDD" id="cd06464">
    <property type="entry name" value="ACD_sHsps-like"/>
    <property type="match status" value="1"/>
</dbReference>
<dbReference type="RefSeq" id="WP_013561079.1">
    <property type="nucleotide sequence ID" value="NC_014960.1"/>
</dbReference>
<keyword evidence="4" id="KW-0346">Stress response</keyword>
<dbReference type="InterPro" id="IPR002068">
    <property type="entry name" value="A-crystallin/Hsp20_dom"/>
</dbReference>
<dbReference type="HOGENOM" id="CLU_046737_12_1_0"/>
<dbReference type="OrthoDB" id="9811615at2"/>
<sequence>MIYRRYTMPSIWEEMNRMQREMERLMQAFLPETGRVSTVFPAINAWTNDEAEIVTVEVPGVDPKDLDISVVNDVLTISGERKPEDPKDDIRYHRRERVCGKFSRSIQLAFPVNTDKVTASYENGILKIVLPRAEADKPRKITVKSA</sequence>
<comment type="similarity">
    <text evidence="1 2">Belongs to the small heat shock protein (HSP20) family.</text>
</comment>
<proteinExistence type="inferred from homology"/>
<dbReference type="Proteomes" id="UP000008922">
    <property type="component" value="Chromosome"/>
</dbReference>
<protein>
    <submittedName>
        <fullName evidence="4">Heat shock protein Hsp20 family protein</fullName>
    </submittedName>
</protein>
<dbReference type="InterPro" id="IPR031107">
    <property type="entry name" value="Small_HSP"/>
</dbReference>
<organism evidence="4 5">
    <name type="scientific">Anaerolinea thermophila (strain DSM 14523 / JCM 11388 / NBRC 100420 / UNI-1)</name>
    <dbReference type="NCBI Taxonomy" id="926569"/>
    <lineage>
        <taxon>Bacteria</taxon>
        <taxon>Bacillati</taxon>
        <taxon>Chloroflexota</taxon>
        <taxon>Anaerolineae</taxon>
        <taxon>Anaerolineales</taxon>
        <taxon>Anaerolineaceae</taxon>
        <taxon>Anaerolinea</taxon>
    </lineage>
</organism>
<evidence type="ECO:0000259" key="3">
    <source>
        <dbReference type="PROSITE" id="PS01031"/>
    </source>
</evidence>
<dbReference type="STRING" id="926569.ANT_27010"/>
<feature type="domain" description="SHSP" evidence="3">
    <location>
        <begin position="34"/>
        <end position="146"/>
    </location>
</feature>
<evidence type="ECO:0000256" key="1">
    <source>
        <dbReference type="PROSITE-ProRule" id="PRU00285"/>
    </source>
</evidence>
<dbReference type="PROSITE" id="PS01031">
    <property type="entry name" value="SHSP"/>
    <property type="match status" value="1"/>
</dbReference>
<dbReference type="InParanoid" id="E8N0H8"/>
<name>E8N0H8_ANATU</name>
<dbReference type="EMBL" id="AP012029">
    <property type="protein sequence ID" value="BAJ64727.1"/>
    <property type="molecule type" value="Genomic_DNA"/>
</dbReference>
<reference evidence="4 5" key="1">
    <citation type="submission" date="2010-12" db="EMBL/GenBank/DDBJ databases">
        <title>Whole genome sequence of Anaerolinea thermophila UNI-1.</title>
        <authorList>
            <person name="Narita-Yamada S."/>
            <person name="Kishi E."/>
            <person name="Watanabe Y."/>
            <person name="Takasaki K."/>
            <person name="Ankai A."/>
            <person name="Oguchi A."/>
            <person name="Fukui S."/>
            <person name="Takahashi M."/>
            <person name="Yashiro I."/>
            <person name="Hosoyama A."/>
            <person name="Sekiguchi Y."/>
            <person name="Hanada S."/>
            <person name="Fujita N."/>
        </authorList>
    </citation>
    <scope>NUCLEOTIDE SEQUENCE [LARGE SCALE GENOMIC DNA]</scope>
    <source>
        <strain evidence="5">DSM 14523 / JCM 11388 / NBRC 100420 / UNI-1</strain>
    </source>
</reference>
<evidence type="ECO:0000313" key="4">
    <source>
        <dbReference type="EMBL" id="BAJ64727.1"/>
    </source>
</evidence>
<accession>E8N0H8</accession>
<dbReference type="KEGG" id="atm:ANT_27010"/>
<dbReference type="Gene3D" id="2.60.40.790">
    <property type="match status" value="1"/>
</dbReference>
<dbReference type="Pfam" id="PF00011">
    <property type="entry name" value="HSP20"/>
    <property type="match status" value="1"/>
</dbReference>